<keyword evidence="3" id="KW-1185">Reference proteome</keyword>
<evidence type="ECO:0000256" key="1">
    <source>
        <dbReference type="SAM" id="MobiDB-lite"/>
    </source>
</evidence>
<feature type="region of interest" description="Disordered" evidence="1">
    <location>
        <begin position="56"/>
        <end position="122"/>
    </location>
</feature>
<proteinExistence type="predicted"/>
<organism evidence="2 3">
    <name type="scientific">Stegodyphus mimosarum</name>
    <name type="common">African social velvet spider</name>
    <dbReference type="NCBI Taxonomy" id="407821"/>
    <lineage>
        <taxon>Eukaryota</taxon>
        <taxon>Metazoa</taxon>
        <taxon>Ecdysozoa</taxon>
        <taxon>Arthropoda</taxon>
        <taxon>Chelicerata</taxon>
        <taxon>Arachnida</taxon>
        <taxon>Araneae</taxon>
        <taxon>Araneomorphae</taxon>
        <taxon>Entelegynae</taxon>
        <taxon>Eresoidea</taxon>
        <taxon>Eresidae</taxon>
        <taxon>Stegodyphus</taxon>
    </lineage>
</organism>
<evidence type="ECO:0000313" key="2">
    <source>
        <dbReference type="EMBL" id="KFM74925.1"/>
    </source>
</evidence>
<sequence>MFIMFSPCISKEGTAYAVKIEHAVKKNQSIKSKDKVPTLLPDNILDTVLNEKFSISNAPAKQKGKFSESRTPPKKRRKFPESDTSTRKKGNTSENDTSGKRKPTQAKSKCQELLKNSKDNHR</sequence>
<evidence type="ECO:0000313" key="3">
    <source>
        <dbReference type="Proteomes" id="UP000054359"/>
    </source>
</evidence>
<accession>A0A087UC36</accession>
<name>A0A087UC36_STEMI</name>
<feature type="non-terminal residue" evidence="2">
    <location>
        <position position="122"/>
    </location>
</feature>
<dbReference type="Proteomes" id="UP000054359">
    <property type="component" value="Unassembled WGS sequence"/>
</dbReference>
<dbReference type="EMBL" id="KK119165">
    <property type="protein sequence ID" value="KFM74925.1"/>
    <property type="molecule type" value="Genomic_DNA"/>
</dbReference>
<dbReference type="OrthoDB" id="10425272at2759"/>
<protein>
    <submittedName>
        <fullName evidence="2">Uncharacterized protein</fullName>
    </submittedName>
</protein>
<dbReference type="AlphaFoldDB" id="A0A087UC36"/>
<feature type="compositionally biased region" description="Basic and acidic residues" evidence="1">
    <location>
        <begin position="109"/>
        <end position="122"/>
    </location>
</feature>
<gene>
    <name evidence="2" type="ORF">X975_12923</name>
</gene>
<reference evidence="2 3" key="1">
    <citation type="submission" date="2013-11" db="EMBL/GenBank/DDBJ databases">
        <title>Genome sequencing of Stegodyphus mimosarum.</title>
        <authorList>
            <person name="Bechsgaard J."/>
        </authorList>
    </citation>
    <scope>NUCLEOTIDE SEQUENCE [LARGE SCALE GENOMIC DNA]</scope>
</reference>